<evidence type="ECO:0008006" key="4">
    <source>
        <dbReference type="Google" id="ProtNLM"/>
    </source>
</evidence>
<dbReference type="EMBL" id="KB302105">
    <property type="protein sequence ID" value="ELU04800.1"/>
    <property type="molecule type" value="Genomic_DNA"/>
</dbReference>
<proteinExistence type="predicted"/>
<reference evidence="3" key="1">
    <citation type="submission" date="2012-12" db="EMBL/GenBank/DDBJ databases">
        <authorList>
            <person name="Hellsten U."/>
            <person name="Grimwood J."/>
            <person name="Chapman J.A."/>
            <person name="Shapiro H."/>
            <person name="Aerts A."/>
            <person name="Otillar R.P."/>
            <person name="Terry A.Y."/>
            <person name="Boore J.L."/>
            <person name="Simakov O."/>
            <person name="Marletaz F."/>
            <person name="Cho S.-J."/>
            <person name="Edsinger-Gonzales E."/>
            <person name="Havlak P."/>
            <person name="Kuo D.-H."/>
            <person name="Larsson T."/>
            <person name="Lv J."/>
            <person name="Arendt D."/>
            <person name="Savage R."/>
            <person name="Osoegawa K."/>
            <person name="de Jong P."/>
            <person name="Lindberg D.R."/>
            <person name="Seaver E.C."/>
            <person name="Weisblat D.A."/>
            <person name="Putnam N.H."/>
            <person name="Grigoriev I.V."/>
            <person name="Rokhsar D.S."/>
        </authorList>
    </citation>
    <scope>NUCLEOTIDE SEQUENCE</scope>
    <source>
        <strain evidence="3">I ESC-2004</strain>
    </source>
</reference>
<organism evidence="1">
    <name type="scientific">Capitella teleta</name>
    <name type="common">Polychaete worm</name>
    <dbReference type="NCBI Taxonomy" id="283909"/>
    <lineage>
        <taxon>Eukaryota</taxon>
        <taxon>Metazoa</taxon>
        <taxon>Spiralia</taxon>
        <taxon>Lophotrochozoa</taxon>
        <taxon>Annelida</taxon>
        <taxon>Polychaeta</taxon>
        <taxon>Sedentaria</taxon>
        <taxon>Scolecida</taxon>
        <taxon>Capitellidae</taxon>
        <taxon>Capitella</taxon>
    </lineage>
</organism>
<dbReference type="OrthoDB" id="5975054at2759"/>
<dbReference type="EnsemblMetazoa" id="CapteT224013">
    <property type="protein sequence ID" value="CapteP224013"/>
    <property type="gene ID" value="CapteG224013"/>
</dbReference>
<evidence type="ECO:0000313" key="1">
    <source>
        <dbReference type="EMBL" id="ELU04800.1"/>
    </source>
</evidence>
<dbReference type="Gene3D" id="3.10.129.10">
    <property type="entry name" value="Hotdog Thioesterase"/>
    <property type="match status" value="1"/>
</dbReference>
<dbReference type="EMBL" id="AMQN01008066">
    <property type="status" value="NOT_ANNOTATED_CDS"/>
    <property type="molecule type" value="Genomic_DNA"/>
</dbReference>
<dbReference type="OMA" id="WAVWCIS"/>
<protein>
    <recommendedName>
        <fullName evidence="4">Acyl-CoA thioesterase</fullName>
    </recommendedName>
</protein>
<sequence>MSRIFKPEVTARLARLANCPMVHGDGYLLRAKLPGFSNDDFNRAAYPSLFKLGRVVETERPLFFRYPEHTFRRFLSKHEEVMMIGNHSTISKSLYHKASFDLPMTLAMSTLHIGGTSFDVKLSLTEDSTGDEFISTIRRIVCVNMETKKSCAVPAAMKEFFIETGIVSNVSKPTFEPFGPLSPPADCFTYKLIVRHDDMDILFHANNAVYTKFAENCAAAATNAGFYRHFRDDICFYLVHKSSVIHVGESFAGDELEVITWQDDVDHNLLYFVTTKNGKDLCYHKFMFFPSE</sequence>
<accession>R7UF08</accession>
<dbReference type="AlphaFoldDB" id="R7UF08"/>
<evidence type="ECO:0000313" key="2">
    <source>
        <dbReference type="EnsemblMetazoa" id="CapteP224013"/>
    </source>
</evidence>
<evidence type="ECO:0000313" key="3">
    <source>
        <dbReference type="Proteomes" id="UP000014760"/>
    </source>
</evidence>
<dbReference type="PANTHER" id="PTHR34487:SF1">
    <property type="entry name" value="ACYL-ACP THIOESTERASE"/>
    <property type="match status" value="1"/>
</dbReference>
<dbReference type="PANTHER" id="PTHR34487">
    <property type="entry name" value="ACYL-ACP THIOESTERASE"/>
    <property type="match status" value="1"/>
</dbReference>
<dbReference type="InterPro" id="IPR029069">
    <property type="entry name" value="HotDog_dom_sf"/>
</dbReference>
<dbReference type="HOGENOM" id="CLU_953905_0_0_1"/>
<dbReference type="SUPFAM" id="SSF54637">
    <property type="entry name" value="Thioesterase/thiol ester dehydrase-isomerase"/>
    <property type="match status" value="1"/>
</dbReference>
<reference evidence="1 3" key="2">
    <citation type="journal article" date="2013" name="Nature">
        <title>Insights into bilaterian evolution from three spiralian genomes.</title>
        <authorList>
            <person name="Simakov O."/>
            <person name="Marletaz F."/>
            <person name="Cho S.J."/>
            <person name="Edsinger-Gonzales E."/>
            <person name="Havlak P."/>
            <person name="Hellsten U."/>
            <person name="Kuo D.H."/>
            <person name="Larsson T."/>
            <person name="Lv J."/>
            <person name="Arendt D."/>
            <person name="Savage R."/>
            <person name="Osoegawa K."/>
            <person name="de Jong P."/>
            <person name="Grimwood J."/>
            <person name="Chapman J.A."/>
            <person name="Shapiro H."/>
            <person name="Aerts A."/>
            <person name="Otillar R.P."/>
            <person name="Terry A.Y."/>
            <person name="Boore J.L."/>
            <person name="Grigoriev I.V."/>
            <person name="Lindberg D.R."/>
            <person name="Seaver E.C."/>
            <person name="Weisblat D.A."/>
            <person name="Putnam N.H."/>
            <person name="Rokhsar D.S."/>
        </authorList>
    </citation>
    <scope>NUCLEOTIDE SEQUENCE</scope>
    <source>
        <strain evidence="1 3">I ESC-2004</strain>
    </source>
</reference>
<gene>
    <name evidence="1" type="ORF">CAPTEDRAFT_224013</name>
</gene>
<reference evidence="2" key="3">
    <citation type="submission" date="2015-06" db="UniProtKB">
        <authorList>
            <consortium name="EnsemblMetazoa"/>
        </authorList>
    </citation>
    <scope>IDENTIFICATION</scope>
</reference>
<keyword evidence="3" id="KW-1185">Reference proteome</keyword>
<dbReference type="Proteomes" id="UP000014760">
    <property type="component" value="Unassembled WGS sequence"/>
</dbReference>
<name>R7UF08_CAPTE</name>